<reference evidence="2 3" key="1">
    <citation type="journal article" date="2024" name="J Genomics">
        <title>Draft genome sequencing and assembly of Favolaschia claudopus CIRM-BRFM 2984 isolated from oak limbs.</title>
        <authorList>
            <person name="Navarro D."/>
            <person name="Drula E."/>
            <person name="Chaduli D."/>
            <person name="Cazenave R."/>
            <person name="Ahrendt S."/>
            <person name="Wang J."/>
            <person name="Lipzen A."/>
            <person name="Daum C."/>
            <person name="Barry K."/>
            <person name="Grigoriev I.V."/>
            <person name="Favel A."/>
            <person name="Rosso M.N."/>
            <person name="Martin F."/>
        </authorList>
    </citation>
    <scope>NUCLEOTIDE SEQUENCE [LARGE SCALE GENOMIC DNA]</scope>
    <source>
        <strain evidence="2 3">CIRM-BRFM 2984</strain>
    </source>
</reference>
<evidence type="ECO:0000256" key="1">
    <source>
        <dbReference type="SAM" id="MobiDB-lite"/>
    </source>
</evidence>
<feature type="compositionally biased region" description="Low complexity" evidence="1">
    <location>
        <begin position="218"/>
        <end position="228"/>
    </location>
</feature>
<evidence type="ECO:0000313" key="3">
    <source>
        <dbReference type="Proteomes" id="UP001362999"/>
    </source>
</evidence>
<dbReference type="EMBL" id="JAWWNJ010000002">
    <property type="protein sequence ID" value="KAK7062261.1"/>
    <property type="molecule type" value="Genomic_DNA"/>
</dbReference>
<keyword evidence="3" id="KW-1185">Reference proteome</keyword>
<proteinExistence type="predicted"/>
<comment type="caution">
    <text evidence="2">The sequence shown here is derived from an EMBL/GenBank/DDBJ whole genome shotgun (WGS) entry which is preliminary data.</text>
</comment>
<evidence type="ECO:0000313" key="2">
    <source>
        <dbReference type="EMBL" id="KAK7062261.1"/>
    </source>
</evidence>
<organism evidence="2 3">
    <name type="scientific">Favolaschia claudopus</name>
    <dbReference type="NCBI Taxonomy" id="2862362"/>
    <lineage>
        <taxon>Eukaryota</taxon>
        <taxon>Fungi</taxon>
        <taxon>Dikarya</taxon>
        <taxon>Basidiomycota</taxon>
        <taxon>Agaricomycotina</taxon>
        <taxon>Agaricomycetes</taxon>
        <taxon>Agaricomycetidae</taxon>
        <taxon>Agaricales</taxon>
        <taxon>Marasmiineae</taxon>
        <taxon>Mycenaceae</taxon>
        <taxon>Favolaschia</taxon>
    </lineage>
</organism>
<gene>
    <name evidence="2" type="ORF">R3P38DRAFT_3251587</name>
</gene>
<dbReference type="Proteomes" id="UP001362999">
    <property type="component" value="Unassembled WGS sequence"/>
</dbReference>
<feature type="region of interest" description="Disordered" evidence="1">
    <location>
        <begin position="196"/>
        <end position="231"/>
    </location>
</feature>
<evidence type="ECO:0008006" key="4">
    <source>
        <dbReference type="Google" id="ProtNLM"/>
    </source>
</evidence>
<sequence>MPIPSPPIIHFATSLRNTGVPGSEKQTRSRLEWSWGLGHDHLEEHLEQFSDPQGLLIDENVLVFPRNDIIQQISRHRGGRMGARRPHIRKLYNGVESFEYLIVPIAAAMNIAPRIVNLQVPPHIAICTTSGKMTHAWGLLPRKEWEANCVSLVERVSTVTCHNRPPLGKWQLTEMELIHRAWSWATYVPPKFLDADSDQTMVEPEDDRLPGTKRKSSDSVSRASTSASCREPKRRLLPCDLESASSADAVDDVHTTASRISCVNGNSGALAKMDGFVDKWLEKTQRLATRAFAAKTQDDDQSLVTDEQLKEYSMEQPRVVSELDLSQPDYLLKKRTAS</sequence>
<protein>
    <recommendedName>
        <fullName evidence="4">DDE-1 domain-containing protein</fullName>
    </recommendedName>
</protein>
<name>A0AAW0EDS3_9AGAR</name>
<accession>A0AAW0EDS3</accession>
<dbReference type="AlphaFoldDB" id="A0AAW0EDS3"/>